<dbReference type="EMBL" id="BARS01001237">
    <property type="protein sequence ID" value="GAF85843.1"/>
    <property type="molecule type" value="Genomic_DNA"/>
</dbReference>
<dbReference type="AlphaFoldDB" id="X0SXA5"/>
<sequence length="42" mass="4802">MMKKLIIGSILAVFLLMMFPSISALEYKAVEKAQEEELMKLL</sequence>
<name>X0SXA5_9ZZZZ</name>
<comment type="caution">
    <text evidence="1">The sequence shown here is derived from an EMBL/GenBank/DDBJ whole genome shotgun (WGS) entry which is preliminary data.</text>
</comment>
<gene>
    <name evidence="1" type="ORF">S01H1_02537</name>
</gene>
<evidence type="ECO:0000313" key="1">
    <source>
        <dbReference type="EMBL" id="GAF85843.1"/>
    </source>
</evidence>
<reference evidence="1" key="1">
    <citation type="journal article" date="2014" name="Front. Microbiol.">
        <title>High frequency of phylogenetically diverse reductive dehalogenase-homologous genes in deep subseafloor sedimentary metagenomes.</title>
        <authorList>
            <person name="Kawai M."/>
            <person name="Futagami T."/>
            <person name="Toyoda A."/>
            <person name="Takaki Y."/>
            <person name="Nishi S."/>
            <person name="Hori S."/>
            <person name="Arai W."/>
            <person name="Tsubouchi T."/>
            <person name="Morono Y."/>
            <person name="Uchiyama I."/>
            <person name="Ito T."/>
            <person name="Fujiyama A."/>
            <person name="Inagaki F."/>
            <person name="Takami H."/>
        </authorList>
    </citation>
    <scope>NUCLEOTIDE SEQUENCE</scope>
    <source>
        <strain evidence="1">Expedition CK06-06</strain>
    </source>
</reference>
<organism evidence="1">
    <name type="scientific">marine sediment metagenome</name>
    <dbReference type="NCBI Taxonomy" id="412755"/>
    <lineage>
        <taxon>unclassified sequences</taxon>
        <taxon>metagenomes</taxon>
        <taxon>ecological metagenomes</taxon>
    </lineage>
</organism>
<accession>X0SXA5</accession>
<feature type="non-terminal residue" evidence="1">
    <location>
        <position position="42"/>
    </location>
</feature>
<protein>
    <submittedName>
        <fullName evidence="1">Uncharacterized protein</fullName>
    </submittedName>
</protein>
<proteinExistence type="predicted"/>